<organism evidence="1 2">
    <name type="scientific">Piromyces finnis</name>
    <dbReference type="NCBI Taxonomy" id="1754191"/>
    <lineage>
        <taxon>Eukaryota</taxon>
        <taxon>Fungi</taxon>
        <taxon>Fungi incertae sedis</taxon>
        <taxon>Chytridiomycota</taxon>
        <taxon>Chytridiomycota incertae sedis</taxon>
        <taxon>Neocallimastigomycetes</taxon>
        <taxon>Neocallimastigales</taxon>
        <taxon>Neocallimastigaceae</taxon>
        <taxon>Piromyces</taxon>
    </lineage>
</organism>
<proteinExistence type="predicted"/>
<sequence length="476" mass="55936">MIDIDNLSRKVSYELSNSLTNALAQYNELVSLWNKKVLKNEETGQTEIPINSYLYSTSINIIKNLYENLKIKLINKVQKSLTNLKWPKQIQLDNNNNNEKIKNFEEAFISLLSLKSPYEEDSESVDIKRVRLAISTLTNPITLRFKYHFMSNTLTNRLDKPAWFFSNILNTIQHHSPFLDTIVQPLFDKENIYMNTKNEFIYDLVEIIKQKLQLDLPVLIQKVKEQPNLFDGYISEALQFDNILRNTYEYYPSNIREIELSPSKENKDDNKNKEESKVSVIIFKEWEGCSAIFTEENNFNAWVKIEKDAAENKFDEILSNKHAFDLVYGSTPEIDEFKVTESANAIVNLLENITERYKLLPNVDQQLVFLNDIQKKIITDYAKRIQENLNHLILADLQDENIHQFCRCISSLNYINKTLDYWETQEFFIHLWNGEDESLFSSTVKSYNEIIQKIEERIVDSIASIFSNSLKQYQFL</sequence>
<dbReference type="GO" id="GO:0060628">
    <property type="term" value="P:regulation of ER to Golgi vesicle-mediated transport"/>
    <property type="evidence" value="ECO:0007669"/>
    <property type="project" value="TreeGrafter"/>
</dbReference>
<dbReference type="InterPro" id="IPR007528">
    <property type="entry name" value="RINT1_Tip20"/>
</dbReference>
<dbReference type="PANTHER" id="PTHR13520">
    <property type="entry name" value="RAD50-INTERACTING PROTEIN 1 RINT-1"/>
    <property type="match status" value="1"/>
</dbReference>
<reference evidence="1 2" key="2">
    <citation type="submission" date="2016-08" db="EMBL/GenBank/DDBJ databases">
        <title>Pervasive Adenine N6-methylation of Active Genes in Fungi.</title>
        <authorList>
            <consortium name="DOE Joint Genome Institute"/>
            <person name="Mondo S.J."/>
            <person name="Dannebaum R.O."/>
            <person name="Kuo R.C."/>
            <person name="Labutti K."/>
            <person name="Haridas S."/>
            <person name="Kuo A."/>
            <person name="Salamov A."/>
            <person name="Ahrendt S.R."/>
            <person name="Lipzen A."/>
            <person name="Sullivan W."/>
            <person name="Andreopoulos W.B."/>
            <person name="Clum A."/>
            <person name="Lindquist E."/>
            <person name="Daum C."/>
            <person name="Ramamoorthy G.K."/>
            <person name="Gryganskyi A."/>
            <person name="Culley D."/>
            <person name="Magnuson J.K."/>
            <person name="James T.Y."/>
            <person name="O'Malley M.A."/>
            <person name="Stajich J.E."/>
            <person name="Spatafora J.W."/>
            <person name="Visel A."/>
            <person name="Grigoriev I.V."/>
        </authorList>
    </citation>
    <scope>NUCLEOTIDE SEQUENCE [LARGE SCALE GENOMIC DNA]</scope>
    <source>
        <strain evidence="2">finn</strain>
    </source>
</reference>
<accession>A0A1Y1UUW0</accession>
<dbReference type="GO" id="GO:0006890">
    <property type="term" value="P:retrograde vesicle-mediated transport, Golgi to endoplasmic reticulum"/>
    <property type="evidence" value="ECO:0007669"/>
    <property type="project" value="InterPro"/>
</dbReference>
<evidence type="ECO:0000313" key="2">
    <source>
        <dbReference type="Proteomes" id="UP000193719"/>
    </source>
</evidence>
<dbReference type="Proteomes" id="UP000193719">
    <property type="component" value="Unassembled WGS sequence"/>
</dbReference>
<dbReference type="Pfam" id="PF04437">
    <property type="entry name" value="RINT1_TIP1"/>
    <property type="match status" value="1"/>
</dbReference>
<reference evidence="1 2" key="1">
    <citation type="submission" date="2016-08" db="EMBL/GenBank/DDBJ databases">
        <title>Genomes of anaerobic fungi encode conserved fungal cellulosomes for biomass hydrolysis.</title>
        <authorList>
            <consortium name="DOE Joint Genome Institute"/>
            <person name="Haitjema C.H."/>
            <person name="Gilmore S.P."/>
            <person name="Henske J.K."/>
            <person name="Solomon K.V."/>
            <person name="De Groot R."/>
            <person name="Kuo A."/>
            <person name="Mondo S.J."/>
            <person name="Salamov A.A."/>
            <person name="Labutti K."/>
            <person name="Zhao Z."/>
            <person name="Chiniquy J."/>
            <person name="Barry K."/>
            <person name="Brewer H.M."/>
            <person name="Purvine S.O."/>
            <person name="Wright A.T."/>
            <person name="Boxma B."/>
            <person name="Van Alen T."/>
            <person name="Hackstein J.H."/>
            <person name="Baker S.E."/>
            <person name="Grigoriev I.V."/>
            <person name="O'Malley M.A."/>
        </authorList>
    </citation>
    <scope>NUCLEOTIDE SEQUENCE [LARGE SCALE GENOMIC DNA]</scope>
    <source>
        <strain evidence="2">finn</strain>
    </source>
</reference>
<comment type="caution">
    <text evidence="1">The sequence shown here is derived from an EMBL/GenBank/DDBJ whole genome shotgun (WGS) entry which is preliminary data.</text>
</comment>
<dbReference type="PANTHER" id="PTHR13520:SF0">
    <property type="entry name" value="RAD50-INTERACTING PROTEIN 1"/>
    <property type="match status" value="1"/>
</dbReference>
<gene>
    <name evidence="1" type="ORF">BCR36DRAFT_400625</name>
</gene>
<dbReference type="GO" id="GO:0070939">
    <property type="term" value="C:Dsl1/NZR complex"/>
    <property type="evidence" value="ECO:0007669"/>
    <property type="project" value="InterPro"/>
</dbReference>
<dbReference type="OrthoDB" id="407410at2759"/>
<keyword evidence="2" id="KW-1185">Reference proteome</keyword>
<evidence type="ECO:0000313" key="1">
    <source>
        <dbReference type="EMBL" id="ORX41804.1"/>
    </source>
</evidence>
<name>A0A1Y1UUW0_9FUNG</name>
<dbReference type="PROSITE" id="PS51386">
    <property type="entry name" value="RINT1_TIP20"/>
    <property type="match status" value="1"/>
</dbReference>
<dbReference type="EMBL" id="MCFH01000078">
    <property type="protein sequence ID" value="ORX41804.1"/>
    <property type="molecule type" value="Genomic_DNA"/>
</dbReference>
<dbReference type="GO" id="GO:0006888">
    <property type="term" value="P:endoplasmic reticulum to Golgi vesicle-mediated transport"/>
    <property type="evidence" value="ECO:0007669"/>
    <property type="project" value="InterPro"/>
</dbReference>
<protein>
    <submittedName>
        <fullName evidence="1">Uncharacterized protein</fullName>
    </submittedName>
</protein>
<dbReference type="AlphaFoldDB" id="A0A1Y1UUW0"/>
<dbReference type="STRING" id="1754191.A0A1Y1UUW0"/>